<organism evidence="3 4">
    <name type="scientific">Didymosphaeria variabile</name>
    <dbReference type="NCBI Taxonomy" id="1932322"/>
    <lineage>
        <taxon>Eukaryota</taxon>
        <taxon>Fungi</taxon>
        <taxon>Dikarya</taxon>
        <taxon>Ascomycota</taxon>
        <taxon>Pezizomycotina</taxon>
        <taxon>Dothideomycetes</taxon>
        <taxon>Pleosporomycetidae</taxon>
        <taxon>Pleosporales</taxon>
        <taxon>Massarineae</taxon>
        <taxon>Didymosphaeriaceae</taxon>
        <taxon>Didymosphaeria</taxon>
    </lineage>
</organism>
<evidence type="ECO:0000313" key="3">
    <source>
        <dbReference type="EMBL" id="KAJ4351353.1"/>
    </source>
</evidence>
<accession>A0A9W9C9J4</accession>
<dbReference type="RefSeq" id="XP_056069709.1">
    <property type="nucleotide sequence ID" value="XM_056215462.1"/>
</dbReference>
<sequence length="80" mass="8355">MLADNSIATTPILATNATANNPTTWNTPIIIGAISAIMAVIVGVPGAILAVKKIQGRKRKRARQGDAEDGVHLEVDVPAR</sequence>
<reference evidence="3" key="1">
    <citation type="submission" date="2022-10" db="EMBL/GenBank/DDBJ databases">
        <title>Tapping the CABI collections for fungal endophytes: first genome assemblies for Collariella, Neodidymelliopsis, Ascochyta clinopodiicola, Didymella pomorum, Didymosphaeria variabile, Neocosmospora piperis and Neocucurbitaria cava.</title>
        <authorList>
            <person name="Hill R."/>
        </authorList>
    </citation>
    <scope>NUCLEOTIDE SEQUENCE</scope>
    <source>
        <strain evidence="3">IMI 356815</strain>
    </source>
</reference>
<protein>
    <submittedName>
        <fullName evidence="3">Uncharacterized protein</fullName>
    </submittedName>
</protein>
<comment type="caution">
    <text evidence="3">The sequence shown here is derived from an EMBL/GenBank/DDBJ whole genome shotgun (WGS) entry which is preliminary data.</text>
</comment>
<feature type="compositionally biased region" description="Basic and acidic residues" evidence="1">
    <location>
        <begin position="63"/>
        <end position="80"/>
    </location>
</feature>
<evidence type="ECO:0000256" key="1">
    <source>
        <dbReference type="SAM" id="MobiDB-lite"/>
    </source>
</evidence>
<proteinExistence type="predicted"/>
<keyword evidence="2" id="KW-0812">Transmembrane</keyword>
<name>A0A9W9C9J4_9PLEO</name>
<dbReference type="OrthoDB" id="10468735at2759"/>
<feature type="transmembrane region" description="Helical" evidence="2">
    <location>
        <begin position="29"/>
        <end position="51"/>
    </location>
</feature>
<dbReference type="Proteomes" id="UP001140513">
    <property type="component" value="Unassembled WGS sequence"/>
</dbReference>
<dbReference type="AlphaFoldDB" id="A0A9W9C9J4"/>
<evidence type="ECO:0000313" key="4">
    <source>
        <dbReference type="Proteomes" id="UP001140513"/>
    </source>
</evidence>
<keyword evidence="4" id="KW-1185">Reference proteome</keyword>
<evidence type="ECO:0000256" key="2">
    <source>
        <dbReference type="SAM" id="Phobius"/>
    </source>
</evidence>
<feature type="region of interest" description="Disordered" evidence="1">
    <location>
        <begin position="58"/>
        <end position="80"/>
    </location>
</feature>
<dbReference type="GeneID" id="80910223"/>
<keyword evidence="2" id="KW-1133">Transmembrane helix</keyword>
<gene>
    <name evidence="3" type="ORF">N0V89_006693</name>
</gene>
<keyword evidence="2" id="KW-0472">Membrane</keyword>
<dbReference type="EMBL" id="JAPEUX010000005">
    <property type="protein sequence ID" value="KAJ4351353.1"/>
    <property type="molecule type" value="Genomic_DNA"/>
</dbReference>